<organism evidence="2 3">
    <name type="scientific">Serratia liquefaciens</name>
    <dbReference type="NCBI Taxonomy" id="614"/>
    <lineage>
        <taxon>Bacteria</taxon>
        <taxon>Pseudomonadati</taxon>
        <taxon>Pseudomonadota</taxon>
        <taxon>Gammaproteobacteria</taxon>
        <taxon>Enterobacterales</taxon>
        <taxon>Yersiniaceae</taxon>
        <taxon>Serratia</taxon>
    </lineage>
</organism>
<keyword evidence="2" id="KW-0614">Plasmid</keyword>
<dbReference type="AlphaFoldDB" id="A0A515D5P1"/>
<dbReference type="EMBL" id="CP033894">
    <property type="protein sequence ID" value="QDL35724.1"/>
    <property type="molecule type" value="Genomic_DNA"/>
</dbReference>
<dbReference type="InterPro" id="IPR043502">
    <property type="entry name" value="DNA/RNA_pol_sf"/>
</dbReference>
<name>A0A515D5P1_SERLI</name>
<sequence length="334" mass="39250">MLCQPGCHHVTDAAWSQAYEWLCRQRQAAPPGADIWDLRWRWPHEHELFYQRVISGNWRLSPMLIRGRGKEARAMWSARDALVLKWVALHMAHQLPQHDACMHLRGKGARQSLPQVADAMESGKFGFVHRTDIRGYYQHIQKHQVMNQVEWHVADPVHRALIRQYVYYSVENGGEIHTPLHGIPRGCALSPLIGGSLLRHIDGYYCSFDPDEVFYARYMDDFLLLTRSRWQLRRCIARLAEFFDLSGFERHPDKTQTGRLDKGFDWLGVWFGPEGPAIAPRALNNHRERRLRLFEQARRRGLSEHDARLRVQAYEARWKQWADGILRAARYRTR</sequence>
<feature type="domain" description="Reverse transcriptase" evidence="1">
    <location>
        <begin position="1"/>
        <end position="271"/>
    </location>
</feature>
<reference evidence="2 3" key="1">
    <citation type="submission" date="2018-11" db="EMBL/GenBank/DDBJ databases">
        <title>The first complete genome of Serratia liquefaciens isolated from metalophyte plant revel distinctness adaptive mechanisms in an extreme habitat.</title>
        <authorList>
            <person name="Caneschi W.L."/>
            <person name="Sanchez A.B."/>
            <person name="Felestrino E.B."/>
            <person name="Assis R.A.B."/>
            <person name="Lemes C.G.C."/>
            <person name="Cordeiro I.F."/>
            <person name="Fonseca N.P."/>
            <person name="Villa M."/>
            <person name="Vieira I.T."/>
            <person name="Moraes L.A."/>
            <person name="Kamino L.H.Y."/>
            <person name="do Carmo F."/>
            <person name="Garcia C.M."/>
            <person name="Almeida N.F."/>
            <person name="Silva R.S."/>
            <person name="Ferro J.A."/>
            <person name="Ferro M.I.T."/>
            <person name="Varani A.M."/>
            <person name="Ferreira R.M."/>
            <person name="dos Santos V.L."/>
            <person name="Silva U.C."/>
            <person name="Setubal J.C."/>
            <person name="Moreira L.M."/>
        </authorList>
    </citation>
    <scope>NUCLEOTIDE SEQUENCE [LARGE SCALE GENOMIC DNA]</scope>
    <source>
        <strain evidence="2 3">FG3</strain>
        <plasmid evidence="2 3">p1-159</plasmid>
    </source>
</reference>
<gene>
    <name evidence="2" type="ORF">EGO53_28480</name>
</gene>
<evidence type="ECO:0000313" key="2">
    <source>
        <dbReference type="EMBL" id="QDL35724.1"/>
    </source>
</evidence>
<dbReference type="Pfam" id="PF00078">
    <property type="entry name" value="RVT_1"/>
    <property type="match status" value="1"/>
</dbReference>
<dbReference type="PROSITE" id="PS50878">
    <property type="entry name" value="RT_POL"/>
    <property type="match status" value="1"/>
</dbReference>
<accession>A0A515D5P1</accession>
<geneLocation type="plasmid" evidence="2 3">
    <name>p1-159</name>
</geneLocation>
<dbReference type="SUPFAM" id="SSF56672">
    <property type="entry name" value="DNA/RNA polymerases"/>
    <property type="match status" value="1"/>
</dbReference>
<evidence type="ECO:0000259" key="1">
    <source>
        <dbReference type="PROSITE" id="PS50878"/>
    </source>
</evidence>
<protein>
    <submittedName>
        <fullName evidence="2">Transposase</fullName>
    </submittedName>
</protein>
<dbReference type="Proteomes" id="UP000317572">
    <property type="component" value="Plasmid p1-159"/>
</dbReference>
<evidence type="ECO:0000313" key="3">
    <source>
        <dbReference type="Proteomes" id="UP000317572"/>
    </source>
</evidence>
<dbReference type="InterPro" id="IPR000477">
    <property type="entry name" value="RT_dom"/>
</dbReference>
<proteinExistence type="predicted"/>